<reference evidence="2" key="1">
    <citation type="submission" date="2022-07" db="EMBL/GenBank/DDBJ databases">
        <title>Phylogenomic reconstructions and comparative analyses of Kickxellomycotina fungi.</title>
        <authorList>
            <person name="Reynolds N.K."/>
            <person name="Stajich J.E."/>
            <person name="Barry K."/>
            <person name="Grigoriev I.V."/>
            <person name="Crous P."/>
            <person name="Smith M.E."/>
        </authorList>
    </citation>
    <scope>NUCLEOTIDE SEQUENCE</scope>
    <source>
        <strain evidence="2">CBS 109367</strain>
    </source>
</reference>
<accession>A0A9W8GJT3</accession>
<evidence type="ECO:0000313" key="2">
    <source>
        <dbReference type="EMBL" id="KAJ2685374.1"/>
    </source>
</evidence>
<sequence length="419" mass="43860">MYPPNNYNAYPPSDSYSNAGGYPPASGYGDDGYRSAGYPPNNSGDCCRSLGDGSGGRPPNNQYSHANNPSVGQGPMSFQMPGAPSGYGESAGFGGGGPAGFFVPSSPPNNFGGGLSPQNFGPSGGGFNSQPQNFGPSDGGYPPRPNFGGGGGYPPQNQSMDMGMGSAQNMGPPPNMGMRPQQNMNQPMNMGMGQPQNMGSVQNMGPPQNMGTQSGYMGSVQNMGPPPNLGMRPQQNMNQPMNMGMGQPQNMGPPQNMGTQSGYMGSFERAQLPSDAIRAGTYKHEGFFIGRRKHKDSVQVGMVCESKGGLVVAYDGKGLLFRDGYEVLCGPSSLVKWVPVSGKMDPAKLADKTHQPLVCGNEKNGEKLYAATTTTLSGRDYAGKTSAKAKNIIFVQDGGEQKAKDYFVLCEAKAAVPAR</sequence>
<dbReference type="SMART" id="SM00696">
    <property type="entry name" value="DM9"/>
    <property type="match status" value="1"/>
</dbReference>
<dbReference type="Proteomes" id="UP001151516">
    <property type="component" value="Unassembled WGS sequence"/>
</dbReference>
<dbReference type="PANTHER" id="PTHR31649:SF1">
    <property type="entry name" value="FARNESOIC ACID O-METHYL TRANSFERASE DOMAIN-CONTAINING PROTEIN"/>
    <property type="match status" value="1"/>
</dbReference>
<dbReference type="InterPro" id="IPR006616">
    <property type="entry name" value="DM9_repeat"/>
</dbReference>
<dbReference type="EMBL" id="JANBTX010000156">
    <property type="protein sequence ID" value="KAJ2685374.1"/>
    <property type="molecule type" value="Genomic_DNA"/>
</dbReference>
<organism evidence="2 3">
    <name type="scientific">Coemansia spiralis</name>
    <dbReference type="NCBI Taxonomy" id="417178"/>
    <lineage>
        <taxon>Eukaryota</taxon>
        <taxon>Fungi</taxon>
        <taxon>Fungi incertae sedis</taxon>
        <taxon>Zoopagomycota</taxon>
        <taxon>Kickxellomycotina</taxon>
        <taxon>Kickxellomycetes</taxon>
        <taxon>Kickxellales</taxon>
        <taxon>Kickxellaceae</taxon>
        <taxon>Coemansia</taxon>
    </lineage>
</organism>
<feature type="compositionally biased region" description="Polar residues" evidence="1">
    <location>
        <begin position="59"/>
        <end position="71"/>
    </location>
</feature>
<comment type="caution">
    <text evidence="2">The sequence shown here is derived from an EMBL/GenBank/DDBJ whole genome shotgun (WGS) entry which is preliminary data.</text>
</comment>
<proteinExistence type="predicted"/>
<feature type="compositionally biased region" description="Low complexity" evidence="1">
    <location>
        <begin position="1"/>
        <end position="18"/>
    </location>
</feature>
<dbReference type="PANTHER" id="PTHR31649">
    <property type="entry name" value="AGAP009604-PA"/>
    <property type="match status" value="1"/>
</dbReference>
<dbReference type="AlphaFoldDB" id="A0A9W8GJT3"/>
<protein>
    <submittedName>
        <fullName evidence="2">Uncharacterized protein</fullName>
    </submittedName>
</protein>
<dbReference type="Pfam" id="PF11901">
    <property type="entry name" value="DM9"/>
    <property type="match status" value="1"/>
</dbReference>
<feature type="region of interest" description="Disordered" evidence="1">
    <location>
        <begin position="1"/>
        <end position="92"/>
    </location>
</feature>
<evidence type="ECO:0000256" key="1">
    <source>
        <dbReference type="SAM" id="MobiDB-lite"/>
    </source>
</evidence>
<keyword evidence="3" id="KW-1185">Reference proteome</keyword>
<feature type="region of interest" description="Disordered" evidence="1">
    <location>
        <begin position="107"/>
        <end position="208"/>
    </location>
</feature>
<name>A0A9W8GJT3_9FUNG</name>
<evidence type="ECO:0000313" key="3">
    <source>
        <dbReference type="Proteomes" id="UP001151516"/>
    </source>
</evidence>
<gene>
    <name evidence="2" type="ORF">IWW39_004305</name>
</gene>
<feature type="compositionally biased region" description="Low complexity" evidence="1">
    <location>
        <begin position="176"/>
        <end position="199"/>
    </location>
</feature>
<dbReference type="OrthoDB" id="2142040at2759"/>